<dbReference type="AlphaFoldDB" id="A0A2S7ILC3"/>
<evidence type="ECO:0000256" key="6">
    <source>
        <dbReference type="ARBA" id="ARBA00023002"/>
    </source>
</evidence>
<reference evidence="13" key="1">
    <citation type="submission" date="2018-02" db="EMBL/GenBank/DDBJ databases">
        <title>Genome sequencing of Solimonas sp. HR-BB.</title>
        <authorList>
            <person name="Lee Y."/>
            <person name="Jeon C.O."/>
        </authorList>
    </citation>
    <scope>NUCLEOTIDE SEQUENCE [LARGE SCALE GENOMIC DNA]</scope>
    <source>
        <strain evidence="13">HR-U</strain>
    </source>
</reference>
<comment type="caution">
    <text evidence="12">The sequence shown here is derived from an EMBL/GenBank/DDBJ whole genome shotgun (WGS) entry which is preliminary data.</text>
</comment>
<evidence type="ECO:0000256" key="8">
    <source>
        <dbReference type="ARBA" id="ARBA00047599"/>
    </source>
</evidence>
<dbReference type="PRINTS" id="PR00368">
    <property type="entry name" value="FADPNR"/>
</dbReference>
<evidence type="ECO:0000313" key="12">
    <source>
        <dbReference type="EMBL" id="PQA58428.1"/>
    </source>
</evidence>
<evidence type="ECO:0000256" key="7">
    <source>
        <dbReference type="ARBA" id="ARBA00023027"/>
    </source>
</evidence>
<accession>A0A2S7ILC3</accession>
<evidence type="ECO:0000259" key="10">
    <source>
        <dbReference type="Pfam" id="PF07992"/>
    </source>
</evidence>
<dbReference type="InterPro" id="IPR023753">
    <property type="entry name" value="FAD/NAD-binding_dom"/>
</dbReference>
<keyword evidence="5" id="KW-0809">Transit peptide</keyword>
<dbReference type="EMBL" id="PTRA01000001">
    <property type="protein sequence ID" value="PQA58428.1"/>
    <property type="molecule type" value="Genomic_DNA"/>
</dbReference>
<keyword evidence="7" id="KW-0520">NAD</keyword>
<keyword evidence="9" id="KW-1133">Transmembrane helix</keyword>
<dbReference type="PANTHER" id="PTHR43706">
    <property type="entry name" value="NADH DEHYDROGENASE"/>
    <property type="match status" value="1"/>
</dbReference>
<dbReference type="Pfam" id="PF22366">
    <property type="entry name" value="NDH2_C"/>
    <property type="match status" value="1"/>
</dbReference>
<keyword evidence="6" id="KW-0560">Oxidoreductase</keyword>
<dbReference type="RefSeq" id="WP_104709646.1">
    <property type="nucleotide sequence ID" value="NZ_PTRA01000001.1"/>
</dbReference>
<dbReference type="PANTHER" id="PTHR43706:SF47">
    <property type="entry name" value="EXTERNAL NADH-UBIQUINONE OXIDOREDUCTASE 1, MITOCHONDRIAL-RELATED"/>
    <property type="match status" value="1"/>
</dbReference>
<dbReference type="InterPro" id="IPR036188">
    <property type="entry name" value="FAD/NAD-bd_sf"/>
</dbReference>
<dbReference type="SUPFAM" id="SSF51905">
    <property type="entry name" value="FAD/NAD(P)-binding domain"/>
    <property type="match status" value="2"/>
</dbReference>
<dbReference type="InterPro" id="IPR045024">
    <property type="entry name" value="NDH-2"/>
</dbReference>
<dbReference type="PRINTS" id="PR00411">
    <property type="entry name" value="PNDRDTASEI"/>
</dbReference>
<feature type="transmembrane region" description="Helical" evidence="9">
    <location>
        <begin position="380"/>
        <end position="400"/>
    </location>
</feature>
<proteinExistence type="inferred from homology"/>
<evidence type="ECO:0000256" key="3">
    <source>
        <dbReference type="ARBA" id="ARBA00022630"/>
    </source>
</evidence>
<keyword evidence="9" id="KW-0472">Membrane</keyword>
<comment type="similarity">
    <text evidence="1">Belongs to the NADH dehydrogenase family.</text>
</comment>
<feature type="domain" description="External alternative NADH-ubiquinone oxidoreductase-like C-terminal" evidence="11">
    <location>
        <begin position="361"/>
        <end position="417"/>
    </location>
</feature>
<keyword evidence="9" id="KW-0812">Transmembrane</keyword>
<feature type="domain" description="FAD/NAD(P)-binding" evidence="10">
    <location>
        <begin position="18"/>
        <end position="337"/>
    </location>
</feature>
<keyword evidence="4" id="KW-0274">FAD</keyword>
<keyword evidence="13" id="KW-1185">Reference proteome</keyword>
<dbReference type="EC" id="1.6.5.9" evidence="2"/>
<dbReference type="InterPro" id="IPR054585">
    <property type="entry name" value="NDH2-like_C"/>
</dbReference>
<dbReference type="GO" id="GO:0050136">
    <property type="term" value="F:NADH dehydrogenase (quinone) (non-electrogenic) activity"/>
    <property type="evidence" value="ECO:0007669"/>
    <property type="project" value="UniProtKB-EC"/>
</dbReference>
<dbReference type="OrthoDB" id="9781621at2"/>
<keyword evidence="3" id="KW-0285">Flavoprotein</keyword>
<evidence type="ECO:0000256" key="1">
    <source>
        <dbReference type="ARBA" id="ARBA00005272"/>
    </source>
</evidence>
<name>A0A2S7ILC3_9BACT</name>
<evidence type="ECO:0000256" key="5">
    <source>
        <dbReference type="ARBA" id="ARBA00022946"/>
    </source>
</evidence>
<sequence>MLDLKDLSLNIPETTKPRVVIIGGGFGGINLAQKLPGKQFQVVMLDKQNYHGFWPLLYQVATAGLEADAIAEPLRKMFDEDYEDFHFRPVRVTSVNPATKTISTLIGDLSYDYLIIATGTKSNFFGNDQIKQNSFPLKKITDALNLRSQILQCFEKANMTTNAALRQSLLNIVIVGGGPTGVETAGALAEMRKHVLPGDYPGMDFTKMNIYLVEGLDRVLPPMSPESSKKTQAYLEKMGVIVKTKTLVESYDGEVVTFKGGEQIQTQTLVWAAGVAGATLPGIPQEIIQRGGRYPVNLFNQIEGYTDIFAIGDIAMMKSEKYPNGHPGVAQPAIQQGQHLAKNLKRLLAGQELQPFSYFDKGSLAIIGRARAVADLPGKITLGGIIAWFAWLFVHIYYLIGFRNKLVVLSNWLYRFFTYERGTRLIIRPFIRKGDKATETFMKQQAAD</sequence>
<dbReference type="Proteomes" id="UP000239590">
    <property type="component" value="Unassembled WGS sequence"/>
</dbReference>
<gene>
    <name evidence="12" type="ORF">C5O19_01775</name>
</gene>
<dbReference type="Pfam" id="PF07992">
    <property type="entry name" value="Pyr_redox_2"/>
    <property type="match status" value="1"/>
</dbReference>
<organism evidence="12 13">
    <name type="scientific">Siphonobacter curvatus</name>
    <dbReference type="NCBI Taxonomy" id="2094562"/>
    <lineage>
        <taxon>Bacteria</taxon>
        <taxon>Pseudomonadati</taxon>
        <taxon>Bacteroidota</taxon>
        <taxon>Cytophagia</taxon>
        <taxon>Cytophagales</taxon>
        <taxon>Cytophagaceae</taxon>
        <taxon>Siphonobacter</taxon>
    </lineage>
</organism>
<protein>
    <recommendedName>
        <fullName evidence="2">NADH:ubiquinone reductase (non-electrogenic)</fullName>
        <ecNumber evidence="2">1.6.5.9</ecNumber>
    </recommendedName>
</protein>
<evidence type="ECO:0000256" key="2">
    <source>
        <dbReference type="ARBA" id="ARBA00012637"/>
    </source>
</evidence>
<evidence type="ECO:0000313" key="13">
    <source>
        <dbReference type="Proteomes" id="UP000239590"/>
    </source>
</evidence>
<evidence type="ECO:0000256" key="4">
    <source>
        <dbReference type="ARBA" id="ARBA00022827"/>
    </source>
</evidence>
<evidence type="ECO:0000256" key="9">
    <source>
        <dbReference type="SAM" id="Phobius"/>
    </source>
</evidence>
<comment type="catalytic activity">
    <reaction evidence="8">
        <text>a quinone + NADH + H(+) = a quinol + NAD(+)</text>
        <dbReference type="Rhea" id="RHEA:46160"/>
        <dbReference type="ChEBI" id="CHEBI:15378"/>
        <dbReference type="ChEBI" id="CHEBI:24646"/>
        <dbReference type="ChEBI" id="CHEBI:57540"/>
        <dbReference type="ChEBI" id="CHEBI:57945"/>
        <dbReference type="ChEBI" id="CHEBI:132124"/>
        <dbReference type="EC" id="1.6.5.9"/>
    </reaction>
</comment>
<dbReference type="Gene3D" id="3.50.50.100">
    <property type="match status" value="1"/>
</dbReference>
<evidence type="ECO:0000259" key="11">
    <source>
        <dbReference type="Pfam" id="PF22366"/>
    </source>
</evidence>